<reference evidence="15 16" key="1">
    <citation type="submission" date="2019-07" db="EMBL/GenBank/DDBJ databases">
        <title>Qingshengfaniella alkalisoli gen. nov., sp. nov., isolated from saline soil.</title>
        <authorList>
            <person name="Xu L."/>
            <person name="Huang X.-X."/>
            <person name="Sun J.-Q."/>
        </authorList>
    </citation>
    <scope>NUCLEOTIDE SEQUENCE [LARGE SCALE GENOMIC DNA]</scope>
    <source>
        <strain evidence="15 16">DSM 27279</strain>
    </source>
</reference>
<evidence type="ECO:0000256" key="5">
    <source>
        <dbReference type="ARBA" id="ARBA00022881"/>
    </source>
</evidence>
<evidence type="ECO:0000256" key="4">
    <source>
        <dbReference type="ARBA" id="ARBA00022801"/>
    </source>
</evidence>
<dbReference type="Pfam" id="PF01541">
    <property type="entry name" value="GIY-YIG"/>
    <property type="match status" value="1"/>
</dbReference>
<dbReference type="GO" id="GO:0006289">
    <property type="term" value="P:nucleotide-excision repair"/>
    <property type="evidence" value="ECO:0007669"/>
    <property type="project" value="InterPro"/>
</dbReference>
<dbReference type="InterPro" id="IPR035901">
    <property type="entry name" value="GIY-YIG_endonuc_sf"/>
</dbReference>
<dbReference type="InterPro" id="IPR047296">
    <property type="entry name" value="GIY-YIG_UvrC_Cho"/>
</dbReference>
<evidence type="ECO:0000256" key="11">
    <source>
        <dbReference type="ARBA" id="ARBA00042138"/>
    </source>
</evidence>
<dbReference type="SUPFAM" id="SSF82771">
    <property type="entry name" value="GIY-YIG endonuclease"/>
    <property type="match status" value="1"/>
</dbReference>
<comment type="catalytic activity">
    <reaction evidence="13">
        <text>DNA(n) + a 2'-deoxyribonucleoside 5'-triphosphate = DNA(n+1) + diphosphate</text>
        <dbReference type="Rhea" id="RHEA:22508"/>
        <dbReference type="Rhea" id="RHEA-COMP:17339"/>
        <dbReference type="Rhea" id="RHEA-COMP:17340"/>
        <dbReference type="ChEBI" id="CHEBI:33019"/>
        <dbReference type="ChEBI" id="CHEBI:61560"/>
        <dbReference type="ChEBI" id="CHEBI:173112"/>
        <dbReference type="EC" id="2.7.7.7"/>
    </reaction>
</comment>
<dbReference type="GO" id="GO:0009380">
    <property type="term" value="C:excinuclease repair complex"/>
    <property type="evidence" value="ECO:0007669"/>
    <property type="project" value="TreeGrafter"/>
</dbReference>
<dbReference type="CDD" id="cd06127">
    <property type="entry name" value="DEDDh"/>
    <property type="match status" value="1"/>
</dbReference>
<dbReference type="FunFam" id="3.30.420.10:FF:000045">
    <property type="entry name" value="3'-5' exonuclease DinG"/>
    <property type="match status" value="1"/>
</dbReference>
<dbReference type="InterPro" id="IPR050066">
    <property type="entry name" value="UvrABC_protein_C"/>
</dbReference>
<dbReference type="Gene3D" id="3.30.420.10">
    <property type="entry name" value="Ribonuclease H-like superfamily/Ribonuclease H"/>
    <property type="match status" value="1"/>
</dbReference>
<dbReference type="SMART" id="SM00465">
    <property type="entry name" value="GIYc"/>
    <property type="match status" value="1"/>
</dbReference>
<keyword evidence="7" id="KW-0742">SOS response</keyword>
<dbReference type="AlphaFoldDB" id="A0A556AXK8"/>
<keyword evidence="16" id="KW-1185">Reference proteome</keyword>
<dbReference type="GO" id="GO:0006260">
    <property type="term" value="P:DNA replication"/>
    <property type="evidence" value="ECO:0007669"/>
    <property type="project" value="InterPro"/>
</dbReference>
<dbReference type="EC" id="2.7.7.7" evidence="1"/>
<dbReference type="GO" id="GO:0003887">
    <property type="term" value="F:DNA-directed DNA polymerase activity"/>
    <property type="evidence" value="ECO:0007669"/>
    <property type="project" value="UniProtKB-EC"/>
</dbReference>
<dbReference type="Gene3D" id="3.40.1440.10">
    <property type="entry name" value="GIY-YIG endonuclease"/>
    <property type="match status" value="1"/>
</dbReference>
<comment type="subunit">
    <text evidence="9">DNA polymerase III contains a core (composed of alpha, epsilon and theta chains) that associates with a tau subunit. This core dimerizes to form the POLIII' complex. PolIII' associates with the gamma complex (composed of gamma, delta, delta', psi and chi chains) and with the beta chain to form the complete DNA polymerase III complex.</text>
</comment>
<accession>A0A556AXK8</accession>
<keyword evidence="2" id="KW-0227">DNA damage</keyword>
<evidence type="ECO:0000256" key="9">
    <source>
        <dbReference type="ARBA" id="ARBA00026073"/>
    </source>
</evidence>
<evidence type="ECO:0000256" key="7">
    <source>
        <dbReference type="ARBA" id="ARBA00023236"/>
    </source>
</evidence>
<dbReference type="SUPFAM" id="SSF53098">
    <property type="entry name" value="Ribonuclease H-like"/>
    <property type="match status" value="1"/>
</dbReference>
<dbReference type="InterPro" id="IPR000305">
    <property type="entry name" value="GIY-YIG_endonuc"/>
</dbReference>
<dbReference type="GO" id="GO:0003677">
    <property type="term" value="F:DNA binding"/>
    <property type="evidence" value="ECO:0007669"/>
    <property type="project" value="InterPro"/>
</dbReference>
<dbReference type="InterPro" id="IPR013520">
    <property type="entry name" value="Ribonucl_H"/>
</dbReference>
<evidence type="ECO:0000256" key="2">
    <source>
        <dbReference type="ARBA" id="ARBA00022763"/>
    </source>
</evidence>
<keyword evidence="4" id="KW-0378">Hydrolase</keyword>
<evidence type="ECO:0000256" key="12">
    <source>
        <dbReference type="ARBA" id="ARBA00042732"/>
    </source>
</evidence>
<dbReference type="InterPro" id="IPR006054">
    <property type="entry name" value="DnaQ"/>
</dbReference>
<dbReference type="NCBIfam" id="TIGR00573">
    <property type="entry name" value="dnaq"/>
    <property type="match status" value="1"/>
</dbReference>
<proteinExistence type="predicted"/>
<evidence type="ECO:0000313" key="16">
    <source>
        <dbReference type="Proteomes" id="UP000318405"/>
    </source>
</evidence>
<comment type="caution">
    <text evidence="15">The sequence shown here is derived from an EMBL/GenBank/DDBJ whole genome shotgun (WGS) entry which is preliminary data.</text>
</comment>
<evidence type="ECO:0000256" key="3">
    <source>
        <dbReference type="ARBA" id="ARBA00022769"/>
    </source>
</evidence>
<evidence type="ECO:0000256" key="13">
    <source>
        <dbReference type="ARBA" id="ARBA00049244"/>
    </source>
</evidence>
<dbReference type="OrthoDB" id="9804290at2"/>
<dbReference type="GO" id="GO:0009432">
    <property type="term" value="P:SOS response"/>
    <property type="evidence" value="ECO:0007669"/>
    <property type="project" value="UniProtKB-KW"/>
</dbReference>
<evidence type="ECO:0000256" key="6">
    <source>
        <dbReference type="ARBA" id="ARBA00023204"/>
    </source>
</evidence>
<evidence type="ECO:0000313" key="15">
    <source>
        <dbReference type="EMBL" id="TSH97677.1"/>
    </source>
</evidence>
<feature type="domain" description="GIY-YIG" evidence="14">
    <location>
        <begin position="206"/>
        <end position="284"/>
    </location>
</feature>
<dbReference type="CDD" id="cd10434">
    <property type="entry name" value="GIY-YIG_UvrC_Cho"/>
    <property type="match status" value="1"/>
</dbReference>
<dbReference type="SMART" id="SM00479">
    <property type="entry name" value="EXOIII"/>
    <property type="match status" value="1"/>
</dbReference>
<keyword evidence="5" id="KW-0267">Excision nuclease</keyword>
<keyword evidence="3" id="KW-0228">DNA excision</keyword>
<evidence type="ECO:0000256" key="1">
    <source>
        <dbReference type="ARBA" id="ARBA00012417"/>
    </source>
</evidence>
<dbReference type="PANTHER" id="PTHR30562">
    <property type="entry name" value="UVRC/OXIDOREDUCTASE"/>
    <property type="match status" value="1"/>
</dbReference>
<dbReference type="PROSITE" id="PS50164">
    <property type="entry name" value="GIY_YIG"/>
    <property type="match status" value="1"/>
</dbReference>
<dbReference type="GO" id="GO:0004527">
    <property type="term" value="F:exonuclease activity"/>
    <property type="evidence" value="ECO:0007669"/>
    <property type="project" value="UniProtKB-ARBA"/>
</dbReference>
<dbReference type="PANTHER" id="PTHR30562:SF10">
    <property type="entry name" value="EXCINUCLEASE CHO"/>
    <property type="match status" value="1"/>
</dbReference>
<organism evidence="15 16">
    <name type="scientific">Verticiella sediminum</name>
    <dbReference type="NCBI Taxonomy" id="1247510"/>
    <lineage>
        <taxon>Bacteria</taxon>
        <taxon>Pseudomonadati</taxon>
        <taxon>Pseudomonadota</taxon>
        <taxon>Betaproteobacteria</taxon>
        <taxon>Burkholderiales</taxon>
        <taxon>Alcaligenaceae</taxon>
        <taxon>Verticiella</taxon>
    </lineage>
</organism>
<protein>
    <recommendedName>
        <fullName evidence="10">Excinuclease cho</fullName>
        <ecNumber evidence="1">2.7.7.7</ecNumber>
    </recommendedName>
    <alternativeName>
        <fullName evidence="12">Endonuclease cho</fullName>
    </alternativeName>
    <alternativeName>
        <fullName evidence="11">UvrC homolog protein</fullName>
    </alternativeName>
</protein>
<keyword evidence="6" id="KW-0234">DNA repair</keyword>
<dbReference type="Pfam" id="PF00929">
    <property type="entry name" value="RNase_T"/>
    <property type="match status" value="1"/>
</dbReference>
<comment type="function">
    <text evidence="8">DNA polymerase III is a complex, multichain enzyme responsible for most of the replicative synthesis in bacteria. The epsilon subunit contain the editing function and is a proofreading 3'-5' exonuclease.</text>
</comment>
<name>A0A556AXK8_9BURK</name>
<dbReference type="EMBL" id="VLTJ01000008">
    <property type="protein sequence ID" value="TSH97677.1"/>
    <property type="molecule type" value="Genomic_DNA"/>
</dbReference>
<evidence type="ECO:0000256" key="10">
    <source>
        <dbReference type="ARBA" id="ARBA00040756"/>
    </source>
</evidence>
<dbReference type="RefSeq" id="WP_143947202.1">
    <property type="nucleotide sequence ID" value="NZ_BAABMB010000004.1"/>
</dbReference>
<dbReference type="InterPro" id="IPR012337">
    <property type="entry name" value="RNaseH-like_sf"/>
</dbReference>
<sequence>MQQHSFPDLAFVDIETTGGSAQHDRITEIAVVRVGHDGVHEWRSFVNPGCPIPRAIQSLTGITDAMVADAPPFEALAGELVGLLSGHVFVAHNARFDYGFIKNAFARMDADFRANVLCTVRLSRRLYPQADSHSLDALIARHGLRMGEADGGRHRALGDARAIHAFWEMARTEFAPELLLQTVRKLCELPSLPPALPAELPEQLPNAPGVYRFEDERGAPLYIGKAVDLRRRVLSHFSGDHRRTASMELSQQVRRVAWTETASELEALLVEASQVKALAPLYNRQLRPRQNTYAWRLVPDLVSGQLVLTGANDPGIGVDAEVYGLFASRAAARGWLRERVDEHGLCAVHTGLEKQTPGKPCFARQLRRCLGACLGHEPTHLHYARLCEALAPHRVEPWPYGGPIALPGNGGVLHVLNRWAYVGTAQDAQEAAVLAREAPPRFDADVYRILRAAREELEQRAQPVRPLIMPDLDREAGPIAVTA</sequence>
<dbReference type="InterPro" id="IPR036397">
    <property type="entry name" value="RNaseH_sf"/>
</dbReference>
<dbReference type="Proteomes" id="UP000318405">
    <property type="component" value="Unassembled WGS sequence"/>
</dbReference>
<evidence type="ECO:0000256" key="8">
    <source>
        <dbReference type="ARBA" id="ARBA00025483"/>
    </source>
</evidence>
<evidence type="ECO:0000259" key="14">
    <source>
        <dbReference type="PROSITE" id="PS50164"/>
    </source>
</evidence>
<gene>
    <name evidence="15" type="ORF">FOZ76_05855</name>
</gene>